<dbReference type="EMBL" id="MFCX01000032">
    <property type="protein sequence ID" value="OGE25102.1"/>
    <property type="molecule type" value="Genomic_DNA"/>
</dbReference>
<evidence type="ECO:0000313" key="1">
    <source>
        <dbReference type="EMBL" id="OGE25102.1"/>
    </source>
</evidence>
<dbReference type="Proteomes" id="UP000177042">
    <property type="component" value="Unassembled WGS sequence"/>
</dbReference>
<comment type="caution">
    <text evidence="1">The sequence shown here is derived from an EMBL/GenBank/DDBJ whole genome shotgun (WGS) entry which is preliminary data.</text>
</comment>
<protein>
    <submittedName>
        <fullName evidence="1">Uncharacterized protein</fullName>
    </submittedName>
</protein>
<sequence>MVTSFILILTPKPQSNQGKHPLRPKPPLILPAVGKLFPNFSPILHRSIIAQGIIQKSTKGYYLQANDKDKTLWTLQPKSQNVNLADFQDQKVEVKGNMTPTPNLIEISEVVSFDPKPSPTPTVPAILFSPNTPNSPNLPDSSVLPALYSGLTWELTQSKTILFTSGKRRIEQEGVYLQSSQVTDFPQAFLDYYTNELTNLGFKQSLNSSEPSGTTITFAKDDLFLTFGVKHILRFG</sequence>
<organism evidence="1 2">
    <name type="scientific">Candidatus Daviesbacteria bacterium RIFCSPHIGHO2_02_FULL_39_12</name>
    <dbReference type="NCBI Taxonomy" id="1797770"/>
    <lineage>
        <taxon>Bacteria</taxon>
        <taxon>Candidatus Daviesiibacteriota</taxon>
    </lineage>
</organism>
<evidence type="ECO:0000313" key="2">
    <source>
        <dbReference type="Proteomes" id="UP000177042"/>
    </source>
</evidence>
<reference evidence="1 2" key="1">
    <citation type="journal article" date="2016" name="Nat. Commun.">
        <title>Thousands of microbial genomes shed light on interconnected biogeochemical processes in an aquifer system.</title>
        <authorList>
            <person name="Anantharaman K."/>
            <person name="Brown C.T."/>
            <person name="Hug L.A."/>
            <person name="Sharon I."/>
            <person name="Castelle C.J."/>
            <person name="Probst A.J."/>
            <person name="Thomas B.C."/>
            <person name="Singh A."/>
            <person name="Wilkins M.J."/>
            <person name="Karaoz U."/>
            <person name="Brodie E.L."/>
            <person name="Williams K.H."/>
            <person name="Hubbard S.S."/>
            <person name="Banfield J.F."/>
        </authorList>
    </citation>
    <scope>NUCLEOTIDE SEQUENCE [LARGE SCALE GENOMIC DNA]</scope>
</reference>
<proteinExistence type="predicted"/>
<name>A0A1F5J943_9BACT</name>
<gene>
    <name evidence="1" type="ORF">A3C26_02065</name>
</gene>
<dbReference type="AlphaFoldDB" id="A0A1F5J943"/>
<accession>A0A1F5J943</accession>